<reference evidence="2" key="1">
    <citation type="submission" date="2019-03" db="EMBL/GenBank/DDBJ databases">
        <authorList>
            <person name="Olsen N.S."/>
            <person name="Kot W."/>
            <person name="Hansen L.H."/>
        </authorList>
    </citation>
    <scope>NUCLEOTIDE SEQUENCE [LARGE SCALE GENOMIC DNA]</scope>
</reference>
<dbReference type="Proteomes" id="UP000297046">
    <property type="component" value="Segment"/>
</dbReference>
<proteinExistence type="predicted"/>
<dbReference type="EMBL" id="MK651787">
    <property type="protein sequence ID" value="QBZ71623.1"/>
    <property type="molecule type" value="Genomic_DNA"/>
</dbReference>
<name>A0A4D6DZ17_9CAUD</name>
<sequence>MKTIILLNADSYGRGYFPSGFESVRFPVRVQAEPYRYGEDNRWTLDTLMEVPNSELTRIGYTGPLLECGHLSFGQCDHSWREPSPFDHWNALKASRDVGSLPAL</sequence>
<keyword evidence="2" id="KW-1185">Reference proteome</keyword>
<dbReference type="RefSeq" id="YP_009821711.1">
    <property type="nucleotide sequence ID" value="NC_048178.1"/>
</dbReference>
<dbReference type="KEGG" id="vg:55013196"/>
<organism evidence="1 2">
    <name type="scientific">Escherichia phage Sortsne</name>
    <dbReference type="NCBI Taxonomy" id="2562456"/>
    <lineage>
        <taxon>Viruses</taxon>
        <taxon>Duplodnaviria</taxon>
        <taxon>Heunggongvirae</taxon>
        <taxon>Uroviricota</taxon>
        <taxon>Caudoviricetes</taxon>
        <taxon>Sortsnevirus</taxon>
        <taxon>Sortsnevirus sortsne</taxon>
    </lineage>
</organism>
<evidence type="ECO:0000313" key="2">
    <source>
        <dbReference type="Proteomes" id="UP000297046"/>
    </source>
</evidence>
<accession>A0A4D6DZ17</accession>
<protein>
    <submittedName>
        <fullName evidence="1">Uncharacterized protein</fullName>
    </submittedName>
</protein>
<evidence type="ECO:0000313" key="1">
    <source>
        <dbReference type="EMBL" id="QBZ71623.1"/>
    </source>
</evidence>
<dbReference type="GeneID" id="55013196"/>